<dbReference type="Pfam" id="PF10694">
    <property type="entry name" value="DUF2500"/>
    <property type="match status" value="1"/>
</dbReference>
<proteinExistence type="predicted"/>
<accession>A0ABW7NZX7</accession>
<dbReference type="InterPro" id="IPR019635">
    <property type="entry name" value="DUF2500"/>
</dbReference>
<name>A0ABW7NZX7_9GAMM</name>
<dbReference type="Gene3D" id="2.40.50.660">
    <property type="match status" value="1"/>
</dbReference>
<protein>
    <submittedName>
        <fullName evidence="1">DUF2500 domain-containing protein</fullName>
    </submittedName>
</protein>
<dbReference type="Proteomes" id="UP001610706">
    <property type="component" value="Unassembled WGS sequence"/>
</dbReference>
<reference evidence="1 2" key="1">
    <citation type="submission" date="2024-08" db="EMBL/GenBank/DDBJ databases">
        <title>Oceanimonas smirnovii Genome sequencing and assembly.</title>
        <authorList>
            <person name="Tang B."/>
        </authorList>
    </citation>
    <scope>NUCLEOTIDE SEQUENCE [LARGE SCALE GENOMIC DNA]</scope>
    <source>
        <strain evidence="1 2">OS2020-119</strain>
    </source>
</reference>
<gene>
    <name evidence="1" type="ORF">AB9R89_05050</name>
</gene>
<sequence>MDKLVLWGIVVIAFLVLGRRLYQRFYDHTQPEHSIRVTVSGKHIKQFMGRSSKEETELPAQRQQFYVSFRARPGDQEQEFQVSEHLYEQLLLNSTGTLVFRGRRFIAFEPDDTSQDSD</sequence>
<dbReference type="EMBL" id="JBGFTR010000005">
    <property type="protein sequence ID" value="MFH7564691.1"/>
    <property type="molecule type" value="Genomic_DNA"/>
</dbReference>
<dbReference type="RefSeq" id="WP_346351209.1">
    <property type="nucleotide sequence ID" value="NZ_CP166302.1"/>
</dbReference>
<organism evidence="1 2">
    <name type="scientific">Oceanimonas smirnovii</name>
    <dbReference type="NCBI Taxonomy" id="264574"/>
    <lineage>
        <taxon>Bacteria</taxon>
        <taxon>Pseudomonadati</taxon>
        <taxon>Pseudomonadota</taxon>
        <taxon>Gammaproteobacteria</taxon>
        <taxon>Aeromonadales</taxon>
        <taxon>Aeromonadaceae</taxon>
        <taxon>Oceanimonas</taxon>
    </lineage>
</organism>
<evidence type="ECO:0000313" key="2">
    <source>
        <dbReference type="Proteomes" id="UP001610706"/>
    </source>
</evidence>
<keyword evidence="2" id="KW-1185">Reference proteome</keyword>
<comment type="caution">
    <text evidence="1">The sequence shown here is derived from an EMBL/GenBank/DDBJ whole genome shotgun (WGS) entry which is preliminary data.</text>
</comment>
<evidence type="ECO:0000313" key="1">
    <source>
        <dbReference type="EMBL" id="MFH7564691.1"/>
    </source>
</evidence>